<name>A0A0R3PSS7_ANGCS</name>
<proteinExistence type="predicted"/>
<sequence length="70" mass="7756">MLLIGVEVTEKASEMIKKCKKLNKWMSSGLNNSEQNLEASSAFLLGSQNDPILNRAVACSKKLILYDNLL</sequence>
<accession>A0A0R3PSS7</accession>
<reference evidence="3" key="1">
    <citation type="submission" date="2017-02" db="UniProtKB">
        <authorList>
            <consortium name="WormBaseParasite"/>
        </authorList>
    </citation>
    <scope>IDENTIFICATION</scope>
</reference>
<protein>
    <submittedName>
        <fullName evidence="3">Coatomer_WDAD domain-containing protein</fullName>
    </submittedName>
</protein>
<gene>
    <name evidence="1" type="ORF">ACOC_LOCUS8739</name>
</gene>
<organism evidence="3">
    <name type="scientific">Angiostrongylus costaricensis</name>
    <name type="common">Nematode worm</name>
    <dbReference type="NCBI Taxonomy" id="334426"/>
    <lineage>
        <taxon>Eukaryota</taxon>
        <taxon>Metazoa</taxon>
        <taxon>Ecdysozoa</taxon>
        <taxon>Nematoda</taxon>
        <taxon>Chromadorea</taxon>
        <taxon>Rhabditida</taxon>
        <taxon>Rhabditina</taxon>
        <taxon>Rhabditomorpha</taxon>
        <taxon>Strongyloidea</taxon>
        <taxon>Metastrongylidae</taxon>
        <taxon>Angiostrongylus</taxon>
    </lineage>
</organism>
<dbReference type="WBParaSite" id="ACOC_0000873801-mRNA-1">
    <property type="protein sequence ID" value="ACOC_0000873801-mRNA-1"/>
    <property type="gene ID" value="ACOC_0000873801"/>
</dbReference>
<dbReference type="AlphaFoldDB" id="A0A0R3PSS7"/>
<evidence type="ECO:0000313" key="2">
    <source>
        <dbReference type="Proteomes" id="UP000267027"/>
    </source>
</evidence>
<evidence type="ECO:0000313" key="3">
    <source>
        <dbReference type="WBParaSite" id="ACOC_0000873801-mRNA-1"/>
    </source>
</evidence>
<dbReference type="STRING" id="334426.A0A0R3PSS7"/>
<reference evidence="1 2" key="2">
    <citation type="submission" date="2018-11" db="EMBL/GenBank/DDBJ databases">
        <authorList>
            <consortium name="Pathogen Informatics"/>
        </authorList>
    </citation>
    <scope>NUCLEOTIDE SEQUENCE [LARGE SCALE GENOMIC DNA]</scope>
    <source>
        <strain evidence="1 2">Costa Rica</strain>
    </source>
</reference>
<dbReference type="EMBL" id="UYYA01004196">
    <property type="protein sequence ID" value="VDM60324.1"/>
    <property type="molecule type" value="Genomic_DNA"/>
</dbReference>
<keyword evidence="2" id="KW-1185">Reference proteome</keyword>
<dbReference type="Proteomes" id="UP000267027">
    <property type="component" value="Unassembled WGS sequence"/>
</dbReference>
<evidence type="ECO:0000313" key="1">
    <source>
        <dbReference type="EMBL" id="VDM60324.1"/>
    </source>
</evidence>